<keyword evidence="1" id="KW-0472">Membrane</keyword>
<sequence>MKLAKDLIKKEKEKMVTLFLGAAANLLSLLVWIPQAKTTWKKRKEVEALSGISLGTQLISAITSITWCVYGLLIHDVWLPLGSIVVVPLAIWTIFTKYRAQKLYAEKLLKEK</sequence>
<feature type="transmembrane region" description="Helical" evidence="1">
    <location>
        <begin position="78"/>
        <end position="95"/>
    </location>
</feature>
<keyword evidence="1" id="KW-0812">Transmembrane</keyword>
<protein>
    <submittedName>
        <fullName evidence="2">Uncharacterized protein</fullName>
    </submittedName>
</protein>
<gene>
    <name evidence="2" type="ORF">BZZ03_00495</name>
</gene>
<comment type="caution">
    <text evidence="2">The sequence shown here is derived from an EMBL/GenBank/DDBJ whole genome shotgun (WGS) entry which is preliminary data.</text>
</comment>
<name>A0A252CFV2_9LACT</name>
<reference evidence="2 3" key="1">
    <citation type="submission" date="2017-02" db="EMBL/GenBank/DDBJ databases">
        <authorList>
            <person name="Peterson S.W."/>
        </authorList>
    </citation>
    <scope>NUCLEOTIDE SEQUENCE [LARGE SCALE GENOMIC DNA]</scope>
    <source>
        <strain evidence="2">159469</strain>
    </source>
</reference>
<organism evidence="2 3">
    <name type="scientific">Lactococcus petauri</name>
    <dbReference type="NCBI Taxonomy" id="1940789"/>
    <lineage>
        <taxon>Bacteria</taxon>
        <taxon>Bacillati</taxon>
        <taxon>Bacillota</taxon>
        <taxon>Bacilli</taxon>
        <taxon>Lactobacillales</taxon>
        <taxon>Streptococcaceae</taxon>
        <taxon>Lactococcus</taxon>
    </lineage>
</organism>
<proteinExistence type="predicted"/>
<evidence type="ECO:0000313" key="3">
    <source>
        <dbReference type="Proteomes" id="UP000194606"/>
    </source>
</evidence>
<feature type="transmembrane region" description="Helical" evidence="1">
    <location>
        <begin position="15"/>
        <end position="33"/>
    </location>
</feature>
<dbReference type="EMBL" id="MUIZ01000001">
    <property type="protein sequence ID" value="OUK05229.1"/>
    <property type="molecule type" value="Genomic_DNA"/>
</dbReference>
<dbReference type="Proteomes" id="UP000194606">
    <property type="component" value="Unassembled WGS sequence"/>
</dbReference>
<dbReference type="AlphaFoldDB" id="A0A252CFV2"/>
<accession>A0A252CFV2</accession>
<dbReference type="Gene3D" id="1.20.1280.290">
    <property type="match status" value="1"/>
</dbReference>
<evidence type="ECO:0000256" key="1">
    <source>
        <dbReference type="SAM" id="Phobius"/>
    </source>
</evidence>
<evidence type="ECO:0000313" key="2">
    <source>
        <dbReference type="EMBL" id="OUK05229.1"/>
    </source>
</evidence>
<keyword evidence="1" id="KW-1133">Transmembrane helix</keyword>
<feature type="transmembrane region" description="Helical" evidence="1">
    <location>
        <begin position="54"/>
        <end position="72"/>
    </location>
</feature>